<dbReference type="GO" id="GO:0051274">
    <property type="term" value="P:beta-glucan biosynthetic process"/>
    <property type="evidence" value="ECO:0007669"/>
    <property type="project" value="TreeGrafter"/>
</dbReference>
<dbReference type="PANTHER" id="PTHR30504:SF3">
    <property type="entry name" value="GLUCANS BIOSYNTHESIS PROTEIN D"/>
    <property type="match status" value="1"/>
</dbReference>
<proteinExistence type="predicted"/>
<comment type="caution">
    <text evidence="3">The sequence shown here is derived from an EMBL/GenBank/DDBJ whole genome shotgun (WGS) entry which is preliminary data.</text>
</comment>
<sequence length="88" mass="9954">MPLGEDVEVEPVIDASRGRVEITSARPLDAIEGYRAMFDVVPPDEGTEPITLRLYLKSGDRPLTETWLYEWTPPPAEERDLHNPGHLE</sequence>
<dbReference type="InterPro" id="IPR014756">
    <property type="entry name" value="Ig_E-set"/>
</dbReference>
<dbReference type="PANTHER" id="PTHR30504">
    <property type="entry name" value="GLUCANS BIOSYNTHESIS PROTEIN"/>
    <property type="match status" value="1"/>
</dbReference>
<evidence type="ECO:0000259" key="2">
    <source>
        <dbReference type="Pfam" id="PF04349"/>
    </source>
</evidence>
<keyword evidence="1" id="KW-0732">Signal</keyword>
<dbReference type="AlphaFoldDB" id="A0A1B8P5F0"/>
<evidence type="ECO:0000313" key="3">
    <source>
        <dbReference type="EMBL" id="OBX37433.1"/>
    </source>
</evidence>
<organism evidence="3 4">
    <name type="scientific">Halomonas elongata</name>
    <dbReference type="NCBI Taxonomy" id="2746"/>
    <lineage>
        <taxon>Bacteria</taxon>
        <taxon>Pseudomonadati</taxon>
        <taxon>Pseudomonadota</taxon>
        <taxon>Gammaproteobacteria</taxon>
        <taxon>Oceanospirillales</taxon>
        <taxon>Halomonadaceae</taxon>
        <taxon>Halomonas</taxon>
    </lineage>
</organism>
<gene>
    <name evidence="3" type="primary">mdoD_1</name>
    <name evidence="3" type="ORF">A8U91_01799</name>
</gene>
<dbReference type="Proteomes" id="UP000092504">
    <property type="component" value="Unassembled WGS sequence"/>
</dbReference>
<dbReference type="EMBL" id="MAJD01000001">
    <property type="protein sequence ID" value="OBX37433.1"/>
    <property type="molecule type" value="Genomic_DNA"/>
</dbReference>
<evidence type="ECO:0000256" key="1">
    <source>
        <dbReference type="ARBA" id="ARBA00022729"/>
    </source>
</evidence>
<protein>
    <submittedName>
        <fullName evidence="3">Glucans biosynthesis protein D</fullName>
    </submittedName>
</protein>
<dbReference type="InterPro" id="IPR013783">
    <property type="entry name" value="Ig-like_fold"/>
</dbReference>
<feature type="domain" description="Glucan biosynthesis periplasmic MdoG C-terminal" evidence="2">
    <location>
        <begin position="6"/>
        <end position="71"/>
    </location>
</feature>
<dbReference type="Gene3D" id="2.60.40.10">
    <property type="entry name" value="Immunoglobulins"/>
    <property type="match status" value="1"/>
</dbReference>
<dbReference type="PATRIC" id="fig|2746.7.peg.1843"/>
<dbReference type="Pfam" id="PF04349">
    <property type="entry name" value="MdoG"/>
    <property type="match status" value="1"/>
</dbReference>
<reference evidence="3 4" key="1">
    <citation type="submission" date="2016-06" db="EMBL/GenBank/DDBJ databases">
        <title>Genome sequence of halotolerant plant growth promoting strain of Halomonas elongata HEK1 isolated from salterns of Rann of Kutch, Gujarat, India.</title>
        <authorList>
            <person name="Gaba S."/>
            <person name="Singh R.N."/>
            <person name="Abrol S."/>
            <person name="Kaushik R."/>
            <person name="Saxena A.K."/>
        </authorList>
    </citation>
    <scope>NUCLEOTIDE SEQUENCE [LARGE SCALE GENOMIC DNA]</scope>
    <source>
        <strain evidence="3 4">HEK1</strain>
    </source>
</reference>
<dbReference type="InterPro" id="IPR007444">
    <property type="entry name" value="Glucan_biosyn_MdoG_C"/>
</dbReference>
<name>A0A1B8P5F0_HALEL</name>
<dbReference type="InterPro" id="IPR014438">
    <property type="entry name" value="Glucan_biosyn_MdoG/MdoD"/>
</dbReference>
<evidence type="ECO:0000313" key="4">
    <source>
        <dbReference type="Proteomes" id="UP000092504"/>
    </source>
</evidence>
<dbReference type="GO" id="GO:0030288">
    <property type="term" value="C:outer membrane-bounded periplasmic space"/>
    <property type="evidence" value="ECO:0007669"/>
    <property type="project" value="TreeGrafter"/>
</dbReference>
<accession>A0A1B8P5F0</accession>
<dbReference type="SUPFAM" id="SSF81296">
    <property type="entry name" value="E set domains"/>
    <property type="match status" value="1"/>
</dbReference>